<dbReference type="Proteomes" id="UP000298030">
    <property type="component" value="Unassembled WGS sequence"/>
</dbReference>
<dbReference type="AlphaFoldDB" id="A0A4Y7SJE0"/>
<organism evidence="1 2">
    <name type="scientific">Coprinellus micaceus</name>
    <name type="common">Glistening ink-cap mushroom</name>
    <name type="synonym">Coprinus micaceus</name>
    <dbReference type="NCBI Taxonomy" id="71717"/>
    <lineage>
        <taxon>Eukaryota</taxon>
        <taxon>Fungi</taxon>
        <taxon>Dikarya</taxon>
        <taxon>Basidiomycota</taxon>
        <taxon>Agaricomycotina</taxon>
        <taxon>Agaricomycetes</taxon>
        <taxon>Agaricomycetidae</taxon>
        <taxon>Agaricales</taxon>
        <taxon>Agaricineae</taxon>
        <taxon>Psathyrellaceae</taxon>
        <taxon>Coprinellus</taxon>
    </lineage>
</organism>
<evidence type="ECO:0000313" key="2">
    <source>
        <dbReference type="Proteomes" id="UP000298030"/>
    </source>
</evidence>
<evidence type="ECO:0000313" key="1">
    <source>
        <dbReference type="EMBL" id="TEB21973.1"/>
    </source>
</evidence>
<name>A0A4Y7SJE0_COPMI</name>
<gene>
    <name evidence="1" type="ORF">FA13DRAFT_1526665</name>
</gene>
<proteinExistence type="predicted"/>
<comment type="caution">
    <text evidence="1">The sequence shown here is derived from an EMBL/GenBank/DDBJ whole genome shotgun (WGS) entry which is preliminary data.</text>
</comment>
<sequence>MNLASKSHIERALVLVSWHIAYLCAWSNSQIFVNCYKSRPELLAPCVPGCPLQPCTRIDPRAFSATRSPSDAVDSGERLSISKRCLWVLVGPPMAGTCCWRVVAGCC</sequence>
<accession>A0A4Y7SJE0</accession>
<reference evidence="1 2" key="1">
    <citation type="journal article" date="2019" name="Nat. Ecol. Evol.">
        <title>Megaphylogeny resolves global patterns of mushroom evolution.</title>
        <authorList>
            <person name="Varga T."/>
            <person name="Krizsan K."/>
            <person name="Foldi C."/>
            <person name="Dima B."/>
            <person name="Sanchez-Garcia M."/>
            <person name="Sanchez-Ramirez S."/>
            <person name="Szollosi G.J."/>
            <person name="Szarkandi J.G."/>
            <person name="Papp V."/>
            <person name="Albert L."/>
            <person name="Andreopoulos W."/>
            <person name="Angelini C."/>
            <person name="Antonin V."/>
            <person name="Barry K.W."/>
            <person name="Bougher N.L."/>
            <person name="Buchanan P."/>
            <person name="Buyck B."/>
            <person name="Bense V."/>
            <person name="Catcheside P."/>
            <person name="Chovatia M."/>
            <person name="Cooper J."/>
            <person name="Damon W."/>
            <person name="Desjardin D."/>
            <person name="Finy P."/>
            <person name="Geml J."/>
            <person name="Haridas S."/>
            <person name="Hughes K."/>
            <person name="Justo A."/>
            <person name="Karasinski D."/>
            <person name="Kautmanova I."/>
            <person name="Kiss B."/>
            <person name="Kocsube S."/>
            <person name="Kotiranta H."/>
            <person name="LaButti K.M."/>
            <person name="Lechner B.E."/>
            <person name="Liimatainen K."/>
            <person name="Lipzen A."/>
            <person name="Lukacs Z."/>
            <person name="Mihaltcheva S."/>
            <person name="Morgado L.N."/>
            <person name="Niskanen T."/>
            <person name="Noordeloos M.E."/>
            <person name="Ohm R.A."/>
            <person name="Ortiz-Santana B."/>
            <person name="Ovrebo C."/>
            <person name="Racz N."/>
            <person name="Riley R."/>
            <person name="Savchenko A."/>
            <person name="Shiryaev A."/>
            <person name="Soop K."/>
            <person name="Spirin V."/>
            <person name="Szebenyi C."/>
            <person name="Tomsovsky M."/>
            <person name="Tulloss R.E."/>
            <person name="Uehling J."/>
            <person name="Grigoriev I.V."/>
            <person name="Vagvolgyi C."/>
            <person name="Papp T."/>
            <person name="Martin F.M."/>
            <person name="Miettinen O."/>
            <person name="Hibbett D.S."/>
            <person name="Nagy L.G."/>
        </authorList>
    </citation>
    <scope>NUCLEOTIDE SEQUENCE [LARGE SCALE GENOMIC DNA]</scope>
    <source>
        <strain evidence="1 2">FP101781</strain>
    </source>
</reference>
<protein>
    <submittedName>
        <fullName evidence="1">Uncharacterized protein</fullName>
    </submittedName>
</protein>
<dbReference type="EMBL" id="QPFP01000099">
    <property type="protein sequence ID" value="TEB21973.1"/>
    <property type="molecule type" value="Genomic_DNA"/>
</dbReference>
<keyword evidence="2" id="KW-1185">Reference proteome</keyword>